<keyword evidence="1" id="KW-1133">Transmembrane helix</keyword>
<evidence type="ECO:0000313" key="2">
    <source>
        <dbReference type="EnsemblPlants" id="AET2Gv20569400.14"/>
    </source>
</evidence>
<organism evidence="2 3">
    <name type="scientific">Aegilops tauschii subsp. strangulata</name>
    <name type="common">Goatgrass</name>
    <dbReference type="NCBI Taxonomy" id="200361"/>
    <lineage>
        <taxon>Eukaryota</taxon>
        <taxon>Viridiplantae</taxon>
        <taxon>Streptophyta</taxon>
        <taxon>Embryophyta</taxon>
        <taxon>Tracheophyta</taxon>
        <taxon>Spermatophyta</taxon>
        <taxon>Magnoliopsida</taxon>
        <taxon>Liliopsida</taxon>
        <taxon>Poales</taxon>
        <taxon>Poaceae</taxon>
        <taxon>BOP clade</taxon>
        <taxon>Pooideae</taxon>
        <taxon>Triticodae</taxon>
        <taxon>Triticeae</taxon>
        <taxon>Triticinae</taxon>
        <taxon>Aegilops</taxon>
    </lineage>
</organism>
<proteinExistence type="predicted"/>
<reference evidence="2" key="4">
    <citation type="submission" date="2019-03" db="UniProtKB">
        <authorList>
            <consortium name="EnsemblPlants"/>
        </authorList>
    </citation>
    <scope>IDENTIFICATION</scope>
</reference>
<protein>
    <submittedName>
        <fullName evidence="2">Uncharacterized protein</fullName>
    </submittedName>
</protein>
<dbReference type="Gramene" id="AET2Gv20569400.14">
    <property type="protein sequence ID" value="AET2Gv20569400.14"/>
    <property type="gene ID" value="AET2Gv20569400"/>
</dbReference>
<sequence length="35" mass="4380">MDLLPSCWFFFYCVYIYNIAILEDLVSLKFWIYHL</sequence>
<evidence type="ECO:0000256" key="1">
    <source>
        <dbReference type="SAM" id="Phobius"/>
    </source>
</evidence>
<feature type="transmembrane region" description="Helical" evidence="1">
    <location>
        <begin position="7"/>
        <end position="32"/>
    </location>
</feature>
<name>A0A453BMV0_AEGTS</name>
<dbReference type="Proteomes" id="UP000015105">
    <property type="component" value="Chromosome 2D"/>
</dbReference>
<dbReference type="EnsemblPlants" id="AET2Gv20569400.14">
    <property type="protein sequence ID" value="AET2Gv20569400.14"/>
    <property type="gene ID" value="AET2Gv20569400"/>
</dbReference>
<evidence type="ECO:0000313" key="3">
    <source>
        <dbReference type="Proteomes" id="UP000015105"/>
    </source>
</evidence>
<keyword evidence="1" id="KW-0472">Membrane</keyword>
<reference evidence="3" key="2">
    <citation type="journal article" date="2017" name="Nat. Plants">
        <title>The Aegilops tauschii genome reveals multiple impacts of transposons.</title>
        <authorList>
            <person name="Zhao G."/>
            <person name="Zou C."/>
            <person name="Li K."/>
            <person name="Wang K."/>
            <person name="Li T."/>
            <person name="Gao L."/>
            <person name="Zhang X."/>
            <person name="Wang H."/>
            <person name="Yang Z."/>
            <person name="Liu X."/>
            <person name="Jiang W."/>
            <person name="Mao L."/>
            <person name="Kong X."/>
            <person name="Jiao Y."/>
            <person name="Jia J."/>
        </authorList>
    </citation>
    <scope>NUCLEOTIDE SEQUENCE [LARGE SCALE GENOMIC DNA]</scope>
    <source>
        <strain evidence="3">cv. AL8/78</strain>
    </source>
</reference>
<dbReference type="AlphaFoldDB" id="A0A453BMV0"/>
<reference evidence="3" key="1">
    <citation type="journal article" date="2014" name="Science">
        <title>Ancient hybridizations among the ancestral genomes of bread wheat.</title>
        <authorList>
            <consortium name="International Wheat Genome Sequencing Consortium,"/>
            <person name="Marcussen T."/>
            <person name="Sandve S.R."/>
            <person name="Heier L."/>
            <person name="Spannagl M."/>
            <person name="Pfeifer M."/>
            <person name="Jakobsen K.S."/>
            <person name="Wulff B.B."/>
            <person name="Steuernagel B."/>
            <person name="Mayer K.F."/>
            <person name="Olsen O.A."/>
        </authorList>
    </citation>
    <scope>NUCLEOTIDE SEQUENCE [LARGE SCALE GENOMIC DNA]</scope>
    <source>
        <strain evidence="3">cv. AL8/78</strain>
    </source>
</reference>
<keyword evidence="1" id="KW-0812">Transmembrane</keyword>
<keyword evidence="3" id="KW-1185">Reference proteome</keyword>
<reference evidence="2" key="5">
    <citation type="journal article" date="2021" name="G3 (Bethesda)">
        <title>Aegilops tauschii genome assembly Aet v5.0 features greater sequence contiguity and improved annotation.</title>
        <authorList>
            <person name="Wang L."/>
            <person name="Zhu T."/>
            <person name="Rodriguez J.C."/>
            <person name="Deal K.R."/>
            <person name="Dubcovsky J."/>
            <person name="McGuire P.E."/>
            <person name="Lux T."/>
            <person name="Spannagl M."/>
            <person name="Mayer K.F.X."/>
            <person name="Baldrich P."/>
            <person name="Meyers B.C."/>
            <person name="Huo N."/>
            <person name="Gu Y.Q."/>
            <person name="Zhou H."/>
            <person name="Devos K.M."/>
            <person name="Bennetzen J.L."/>
            <person name="Unver T."/>
            <person name="Budak H."/>
            <person name="Gulick P.J."/>
            <person name="Galiba G."/>
            <person name="Kalapos B."/>
            <person name="Nelson D.R."/>
            <person name="Li P."/>
            <person name="You F.M."/>
            <person name="Luo M.C."/>
            <person name="Dvorak J."/>
        </authorList>
    </citation>
    <scope>NUCLEOTIDE SEQUENCE [LARGE SCALE GENOMIC DNA]</scope>
    <source>
        <strain evidence="2">cv. AL8/78</strain>
    </source>
</reference>
<accession>A0A453BMV0</accession>
<reference evidence="2" key="3">
    <citation type="journal article" date="2017" name="Nature">
        <title>Genome sequence of the progenitor of the wheat D genome Aegilops tauschii.</title>
        <authorList>
            <person name="Luo M.C."/>
            <person name="Gu Y.Q."/>
            <person name="Puiu D."/>
            <person name="Wang H."/>
            <person name="Twardziok S.O."/>
            <person name="Deal K.R."/>
            <person name="Huo N."/>
            <person name="Zhu T."/>
            <person name="Wang L."/>
            <person name="Wang Y."/>
            <person name="McGuire P.E."/>
            <person name="Liu S."/>
            <person name="Long H."/>
            <person name="Ramasamy R.K."/>
            <person name="Rodriguez J.C."/>
            <person name="Van S.L."/>
            <person name="Yuan L."/>
            <person name="Wang Z."/>
            <person name="Xia Z."/>
            <person name="Xiao L."/>
            <person name="Anderson O.D."/>
            <person name="Ouyang S."/>
            <person name="Liang Y."/>
            <person name="Zimin A.V."/>
            <person name="Pertea G."/>
            <person name="Qi P."/>
            <person name="Bennetzen J.L."/>
            <person name="Dai X."/>
            <person name="Dawson M.W."/>
            <person name="Muller H.G."/>
            <person name="Kugler K."/>
            <person name="Rivarola-Duarte L."/>
            <person name="Spannagl M."/>
            <person name="Mayer K.F.X."/>
            <person name="Lu F.H."/>
            <person name="Bevan M.W."/>
            <person name="Leroy P."/>
            <person name="Li P."/>
            <person name="You F.M."/>
            <person name="Sun Q."/>
            <person name="Liu Z."/>
            <person name="Lyons E."/>
            <person name="Wicker T."/>
            <person name="Salzberg S.L."/>
            <person name="Devos K.M."/>
            <person name="Dvorak J."/>
        </authorList>
    </citation>
    <scope>NUCLEOTIDE SEQUENCE [LARGE SCALE GENOMIC DNA]</scope>
    <source>
        <strain evidence="2">cv. AL8/78</strain>
    </source>
</reference>